<dbReference type="PANTHER" id="PTHR46825:SF14">
    <property type="entry name" value="BETA-LACTAMASE-RELATED DOMAIN-CONTAINING PROTEIN"/>
    <property type="match status" value="1"/>
</dbReference>
<dbReference type="InterPro" id="IPR050491">
    <property type="entry name" value="AmpC-like"/>
</dbReference>
<comment type="similarity">
    <text evidence="1">Belongs to the peptidase S12 family.</text>
</comment>
<dbReference type="Pfam" id="PF11954">
    <property type="entry name" value="DUF3471"/>
    <property type="match status" value="1"/>
</dbReference>
<sequence length="578" mass="65010">MGKFSKRISHEPGGDRAAALKRLEGVISQIEDILDLFKAPSLSVGVYYKGSKLWGKGFGHANLETGLKPDSKTVYSIGSCTKGFTGTALSLLAEQGAINLSAPVSSKIPELKTVENPVVAKKMTVRDMLSHCAGLSTMPFEVLGRHGEVFAKHEDILRIFNHLPRAAEFKSEWMYNNWLFALAGALVVQESNLSYGDFIQKEILEKIGMNRTFTSASVDKNHALPYLVFDDKDPMAVDLPRLDDGVAFDSSGAIRSCVDDLLLWSSKLMQAWRTANPSRRHAQYKSSRDPRCFISPARLFSRLGMWWEKQRHNDKQLMLALATAQTPHFPLAGDKKQQYALGLFNLHLPTTEMNVVTNPDVNSRDYSIGKGCGDRLVIGHTGELGGFLSAYWTFPEDDCAIVVLTNSFQINGDPTNVVAQLLAQALFDMRPAVNFVEVAENLVSKAKGRWSTIQREWTAHRVLNTCHKSLTAYVGEYANEGLAMTLRVSLSGDPEYPLRLCINGLNSQVFELYHYHTDSWTFLGESRDDCIEKGYSMYLLSWESWIIDFDLFENDRFCKVKWRLDTDKRLDSQTFLRK</sequence>
<dbReference type="AlphaFoldDB" id="A0A9W8QWT4"/>
<evidence type="ECO:0000313" key="5">
    <source>
        <dbReference type="Proteomes" id="UP001152087"/>
    </source>
</evidence>
<evidence type="ECO:0008006" key="6">
    <source>
        <dbReference type="Google" id="ProtNLM"/>
    </source>
</evidence>
<name>A0A9W8QWT4_9HYPO</name>
<evidence type="ECO:0000256" key="1">
    <source>
        <dbReference type="ARBA" id="ARBA00038215"/>
    </source>
</evidence>
<feature type="domain" description="Peptidase S12 Pab87-related C-terminal" evidence="3">
    <location>
        <begin position="467"/>
        <end position="571"/>
    </location>
</feature>
<organism evidence="4 5">
    <name type="scientific">Fusarium falciforme</name>
    <dbReference type="NCBI Taxonomy" id="195108"/>
    <lineage>
        <taxon>Eukaryota</taxon>
        <taxon>Fungi</taxon>
        <taxon>Dikarya</taxon>
        <taxon>Ascomycota</taxon>
        <taxon>Pezizomycotina</taxon>
        <taxon>Sordariomycetes</taxon>
        <taxon>Hypocreomycetidae</taxon>
        <taxon>Hypocreales</taxon>
        <taxon>Nectriaceae</taxon>
        <taxon>Fusarium</taxon>
        <taxon>Fusarium solani species complex</taxon>
    </lineage>
</organism>
<dbReference type="InterPro" id="IPR021860">
    <property type="entry name" value="Peptidase_S12_Pab87-rel_C"/>
</dbReference>
<reference evidence="4" key="1">
    <citation type="submission" date="2022-09" db="EMBL/GenBank/DDBJ databases">
        <title>Fusarium specimens isolated from Avocado Roots.</title>
        <authorList>
            <person name="Stajich J."/>
            <person name="Roper C."/>
            <person name="Heimlech-Rivalta G."/>
        </authorList>
    </citation>
    <scope>NUCLEOTIDE SEQUENCE</scope>
    <source>
        <strain evidence="4">A02</strain>
    </source>
</reference>
<protein>
    <recommendedName>
        <fullName evidence="6">Beta-lactamase-related domain-containing protein</fullName>
    </recommendedName>
</protein>
<dbReference type="Gene3D" id="3.40.710.10">
    <property type="entry name" value="DD-peptidase/beta-lactamase superfamily"/>
    <property type="match status" value="2"/>
</dbReference>
<feature type="domain" description="Beta-lactamase-related" evidence="2">
    <location>
        <begin position="39"/>
        <end position="413"/>
    </location>
</feature>
<accession>A0A9W8QWT4</accession>
<dbReference type="Pfam" id="PF00144">
    <property type="entry name" value="Beta-lactamase"/>
    <property type="match status" value="1"/>
</dbReference>
<keyword evidence="5" id="KW-1185">Reference proteome</keyword>
<dbReference type="OrthoDB" id="5946976at2759"/>
<evidence type="ECO:0000259" key="2">
    <source>
        <dbReference type="Pfam" id="PF00144"/>
    </source>
</evidence>
<dbReference type="EMBL" id="JAOQAV010000049">
    <property type="protein sequence ID" value="KAJ4180373.1"/>
    <property type="molecule type" value="Genomic_DNA"/>
</dbReference>
<dbReference type="InterPro" id="IPR001466">
    <property type="entry name" value="Beta-lactam-related"/>
</dbReference>
<dbReference type="SUPFAM" id="SSF56601">
    <property type="entry name" value="beta-lactamase/transpeptidase-like"/>
    <property type="match status" value="1"/>
</dbReference>
<evidence type="ECO:0000259" key="3">
    <source>
        <dbReference type="Pfam" id="PF11954"/>
    </source>
</evidence>
<gene>
    <name evidence="4" type="ORF">NW755_011867</name>
</gene>
<proteinExistence type="inferred from homology"/>
<dbReference type="InterPro" id="IPR012338">
    <property type="entry name" value="Beta-lactam/transpept-like"/>
</dbReference>
<evidence type="ECO:0000313" key="4">
    <source>
        <dbReference type="EMBL" id="KAJ4180373.1"/>
    </source>
</evidence>
<dbReference type="PANTHER" id="PTHR46825">
    <property type="entry name" value="D-ALANYL-D-ALANINE-CARBOXYPEPTIDASE/ENDOPEPTIDASE AMPH"/>
    <property type="match status" value="1"/>
</dbReference>
<dbReference type="Proteomes" id="UP001152087">
    <property type="component" value="Unassembled WGS sequence"/>
</dbReference>
<comment type="caution">
    <text evidence="4">The sequence shown here is derived from an EMBL/GenBank/DDBJ whole genome shotgun (WGS) entry which is preliminary data.</text>
</comment>